<dbReference type="SUPFAM" id="SSF48403">
    <property type="entry name" value="Ankyrin repeat"/>
    <property type="match status" value="1"/>
</dbReference>
<feature type="region of interest" description="Disordered" evidence="5">
    <location>
        <begin position="370"/>
        <end position="401"/>
    </location>
</feature>
<dbReference type="EMBL" id="VEPZ02001765">
    <property type="protein sequence ID" value="KAE8656533.1"/>
    <property type="molecule type" value="Genomic_DNA"/>
</dbReference>
<keyword evidence="4" id="KW-0040">ANK repeat</keyword>
<dbReference type="AlphaFoldDB" id="A0A6A2WDT6"/>
<organism evidence="7 8">
    <name type="scientific">Hibiscus syriacus</name>
    <name type="common">Rose of Sharon</name>
    <dbReference type="NCBI Taxonomy" id="106335"/>
    <lineage>
        <taxon>Eukaryota</taxon>
        <taxon>Viridiplantae</taxon>
        <taxon>Streptophyta</taxon>
        <taxon>Embryophyta</taxon>
        <taxon>Tracheophyta</taxon>
        <taxon>Spermatophyta</taxon>
        <taxon>Magnoliopsida</taxon>
        <taxon>eudicotyledons</taxon>
        <taxon>Gunneridae</taxon>
        <taxon>Pentapetalae</taxon>
        <taxon>rosids</taxon>
        <taxon>malvids</taxon>
        <taxon>Malvales</taxon>
        <taxon>Malvaceae</taxon>
        <taxon>Malvoideae</taxon>
        <taxon>Hibiscus</taxon>
    </lineage>
</organism>
<feature type="repeat" description="ANK" evidence="4">
    <location>
        <begin position="81"/>
        <end position="113"/>
    </location>
</feature>
<dbReference type="GO" id="GO:0005737">
    <property type="term" value="C:cytoplasm"/>
    <property type="evidence" value="ECO:0007669"/>
    <property type="project" value="TreeGrafter"/>
</dbReference>
<accession>A0A6A2WDT6</accession>
<gene>
    <name evidence="7" type="ORF">F3Y22_tig00117000pilonHSYRG00267</name>
</gene>
<feature type="domain" description="Ankyrin repeat" evidence="6">
    <location>
        <begin position="157"/>
        <end position="248"/>
    </location>
</feature>
<reference evidence="7" key="1">
    <citation type="submission" date="2019-09" db="EMBL/GenBank/DDBJ databases">
        <title>Draft genome information of white flower Hibiscus syriacus.</title>
        <authorList>
            <person name="Kim Y.-M."/>
        </authorList>
    </citation>
    <scope>NUCLEOTIDE SEQUENCE [LARGE SCALE GENOMIC DNA]</scope>
    <source>
        <strain evidence="7">YM2019G1</strain>
    </source>
</reference>
<evidence type="ECO:0000256" key="3">
    <source>
        <dbReference type="ARBA" id="ARBA00023136"/>
    </source>
</evidence>
<dbReference type="PANTHER" id="PTHR12447:SF7">
    <property type="entry name" value="ANKYRIN REPEAT FAMILY PROTEIN"/>
    <property type="match status" value="1"/>
</dbReference>
<keyword evidence="8" id="KW-1185">Reference proteome</keyword>
<evidence type="ECO:0000313" key="8">
    <source>
        <dbReference type="Proteomes" id="UP000436088"/>
    </source>
</evidence>
<evidence type="ECO:0000256" key="5">
    <source>
        <dbReference type="SAM" id="MobiDB-lite"/>
    </source>
</evidence>
<sequence length="425" mass="46873">MSRSSSASMMTPFPSTKPKDYKHSPIHYAVVLGDNFTLTRLVSTLPKLANPAHIHSECDSLSQERIADQISAVIDRRDVPFSEIPLHLAVLLNDSVAARTLAAAGADVSLQNAAAWNPLQGALCRQSSDIALLRNSVRREIAPSDTYKIWKRDGNLRADTSLAGFDGLKIQRADQSFLFLGDGDHNHNIPCGSLLVLNHDDCKIFDAFENAGVPMCESDITGFCSQTSVYRPGIDITRAELLQIKKSRKFRKRYAGSEQMLPLELDENEDGFLVCENPNFGMPDRRRHGNFVREDREWILVGRKSVDVVFLLQLRLPEDRQASNGLASAAAPFLKTKGNKTCNSGRPNSKGGDYLHKICCQSTDQVYTPLSSPGPLSQAAEGLKSDNKRNPSSVSMSSSWSSTAWLSGYTWTTVDDKPSQLKKSK</sequence>
<feature type="compositionally biased region" description="Low complexity" evidence="5">
    <location>
        <begin position="392"/>
        <end position="401"/>
    </location>
</feature>
<evidence type="ECO:0000313" key="7">
    <source>
        <dbReference type="EMBL" id="KAE8656533.1"/>
    </source>
</evidence>
<dbReference type="PROSITE" id="PS50088">
    <property type="entry name" value="ANK_REPEAT"/>
    <property type="match status" value="1"/>
</dbReference>
<protein>
    <submittedName>
        <fullName evidence="7">Arogenate dehydratase/prephenate dehydratase 1</fullName>
    </submittedName>
</protein>
<evidence type="ECO:0000256" key="4">
    <source>
        <dbReference type="PROSITE-ProRule" id="PRU00023"/>
    </source>
</evidence>
<feature type="region of interest" description="Disordered" evidence="5">
    <location>
        <begin position="1"/>
        <end position="20"/>
    </location>
</feature>
<dbReference type="GO" id="GO:0012505">
    <property type="term" value="C:endomembrane system"/>
    <property type="evidence" value="ECO:0007669"/>
    <property type="project" value="UniProtKB-SubCell"/>
</dbReference>
<dbReference type="InterPro" id="IPR036770">
    <property type="entry name" value="Ankyrin_rpt-contain_sf"/>
</dbReference>
<name>A0A6A2WDT6_HIBSY</name>
<dbReference type="InterPro" id="IPR021832">
    <property type="entry name" value="ANKRD13"/>
</dbReference>
<proteinExistence type="predicted"/>
<comment type="caution">
    <text evidence="7">The sequence shown here is derived from an EMBL/GenBank/DDBJ whole genome shotgun (WGS) entry which is preliminary data.</text>
</comment>
<comment type="subcellular location">
    <subcellularLocation>
        <location evidence="1">Endomembrane system</location>
    </subcellularLocation>
</comment>
<dbReference type="Proteomes" id="UP000436088">
    <property type="component" value="Unassembled WGS sequence"/>
</dbReference>
<keyword evidence="3" id="KW-0472">Membrane</keyword>
<evidence type="ECO:0000259" key="6">
    <source>
        <dbReference type="Pfam" id="PF11904"/>
    </source>
</evidence>
<dbReference type="InterPro" id="IPR002110">
    <property type="entry name" value="Ankyrin_rpt"/>
</dbReference>
<dbReference type="PANTHER" id="PTHR12447">
    <property type="entry name" value="ANKYRIN REPEAT DOMAIN-CONTAINING PROTEIN 13"/>
    <property type="match status" value="1"/>
</dbReference>
<dbReference type="Pfam" id="PF11904">
    <property type="entry name" value="ANKRD13_C"/>
    <property type="match status" value="1"/>
</dbReference>
<dbReference type="InterPro" id="IPR055285">
    <property type="entry name" value="ANKRD13_C"/>
</dbReference>
<keyword evidence="2" id="KW-0677">Repeat</keyword>
<evidence type="ECO:0000256" key="2">
    <source>
        <dbReference type="ARBA" id="ARBA00022737"/>
    </source>
</evidence>
<dbReference type="Gene3D" id="1.25.40.20">
    <property type="entry name" value="Ankyrin repeat-containing domain"/>
    <property type="match status" value="1"/>
</dbReference>
<evidence type="ECO:0000256" key="1">
    <source>
        <dbReference type="ARBA" id="ARBA00004308"/>
    </source>
</evidence>